<keyword evidence="4" id="KW-1185">Reference proteome</keyword>
<sequence>MVSNFSATGLVRVMLNLLRYVADAWLYEPSNPNTSQVQPSLYPPVTPYVKSYNDSSATQSTSDMIPPVPYLKSYGTSESTWTPNYGTGTHTDHSPFESTLLIPSPGASSNQQADSARPPWEEPRRTEHTTSEPSVAQPDELRDVVRTLMERMNAIERPPPYVDESRARNTRSASG</sequence>
<protein>
    <submittedName>
        <fullName evidence="3">Uncharacterized protein</fullName>
    </submittedName>
</protein>
<evidence type="ECO:0000256" key="1">
    <source>
        <dbReference type="SAM" id="MobiDB-lite"/>
    </source>
</evidence>
<dbReference type="Proteomes" id="UP000305067">
    <property type="component" value="Unassembled WGS sequence"/>
</dbReference>
<organism evidence="3 4">
    <name type="scientific">Pterulicium gracile</name>
    <dbReference type="NCBI Taxonomy" id="1884261"/>
    <lineage>
        <taxon>Eukaryota</taxon>
        <taxon>Fungi</taxon>
        <taxon>Dikarya</taxon>
        <taxon>Basidiomycota</taxon>
        <taxon>Agaricomycotina</taxon>
        <taxon>Agaricomycetes</taxon>
        <taxon>Agaricomycetidae</taxon>
        <taxon>Agaricales</taxon>
        <taxon>Pleurotineae</taxon>
        <taxon>Pterulaceae</taxon>
        <taxon>Pterulicium</taxon>
    </lineage>
</organism>
<accession>A0A5C3QFW3</accession>
<feature type="region of interest" description="Disordered" evidence="1">
    <location>
        <begin position="76"/>
        <end position="175"/>
    </location>
</feature>
<feature type="chain" id="PRO_5022815548" evidence="2">
    <location>
        <begin position="25"/>
        <end position="175"/>
    </location>
</feature>
<proteinExistence type="predicted"/>
<evidence type="ECO:0000256" key="2">
    <source>
        <dbReference type="SAM" id="SignalP"/>
    </source>
</evidence>
<dbReference type="AlphaFoldDB" id="A0A5C3QFW3"/>
<gene>
    <name evidence="3" type="ORF">BDV98DRAFT_192631</name>
</gene>
<feature type="compositionally biased region" description="Polar residues" evidence="1">
    <location>
        <begin position="76"/>
        <end position="89"/>
    </location>
</feature>
<feature type="signal peptide" evidence="2">
    <location>
        <begin position="1"/>
        <end position="24"/>
    </location>
</feature>
<dbReference type="EMBL" id="ML178836">
    <property type="protein sequence ID" value="TFK99038.1"/>
    <property type="molecule type" value="Genomic_DNA"/>
</dbReference>
<feature type="compositionally biased region" description="Basic and acidic residues" evidence="1">
    <location>
        <begin position="119"/>
        <end position="130"/>
    </location>
</feature>
<name>A0A5C3QFW3_9AGAR</name>
<reference evidence="3 4" key="1">
    <citation type="journal article" date="2019" name="Nat. Ecol. Evol.">
        <title>Megaphylogeny resolves global patterns of mushroom evolution.</title>
        <authorList>
            <person name="Varga T."/>
            <person name="Krizsan K."/>
            <person name="Foldi C."/>
            <person name="Dima B."/>
            <person name="Sanchez-Garcia M."/>
            <person name="Sanchez-Ramirez S."/>
            <person name="Szollosi G.J."/>
            <person name="Szarkandi J.G."/>
            <person name="Papp V."/>
            <person name="Albert L."/>
            <person name="Andreopoulos W."/>
            <person name="Angelini C."/>
            <person name="Antonin V."/>
            <person name="Barry K.W."/>
            <person name="Bougher N.L."/>
            <person name="Buchanan P."/>
            <person name="Buyck B."/>
            <person name="Bense V."/>
            <person name="Catcheside P."/>
            <person name="Chovatia M."/>
            <person name="Cooper J."/>
            <person name="Damon W."/>
            <person name="Desjardin D."/>
            <person name="Finy P."/>
            <person name="Geml J."/>
            <person name="Haridas S."/>
            <person name="Hughes K."/>
            <person name="Justo A."/>
            <person name="Karasinski D."/>
            <person name="Kautmanova I."/>
            <person name="Kiss B."/>
            <person name="Kocsube S."/>
            <person name="Kotiranta H."/>
            <person name="LaButti K.M."/>
            <person name="Lechner B.E."/>
            <person name="Liimatainen K."/>
            <person name="Lipzen A."/>
            <person name="Lukacs Z."/>
            <person name="Mihaltcheva S."/>
            <person name="Morgado L.N."/>
            <person name="Niskanen T."/>
            <person name="Noordeloos M.E."/>
            <person name="Ohm R.A."/>
            <person name="Ortiz-Santana B."/>
            <person name="Ovrebo C."/>
            <person name="Racz N."/>
            <person name="Riley R."/>
            <person name="Savchenko A."/>
            <person name="Shiryaev A."/>
            <person name="Soop K."/>
            <person name="Spirin V."/>
            <person name="Szebenyi C."/>
            <person name="Tomsovsky M."/>
            <person name="Tulloss R.E."/>
            <person name="Uehling J."/>
            <person name="Grigoriev I.V."/>
            <person name="Vagvolgyi C."/>
            <person name="Papp T."/>
            <person name="Martin F.M."/>
            <person name="Miettinen O."/>
            <person name="Hibbett D.S."/>
            <person name="Nagy L.G."/>
        </authorList>
    </citation>
    <scope>NUCLEOTIDE SEQUENCE [LARGE SCALE GENOMIC DNA]</scope>
    <source>
        <strain evidence="3 4">CBS 309.79</strain>
    </source>
</reference>
<keyword evidence="2" id="KW-0732">Signal</keyword>
<feature type="compositionally biased region" description="Basic and acidic residues" evidence="1">
    <location>
        <begin position="139"/>
        <end position="149"/>
    </location>
</feature>
<evidence type="ECO:0000313" key="4">
    <source>
        <dbReference type="Proteomes" id="UP000305067"/>
    </source>
</evidence>
<evidence type="ECO:0000313" key="3">
    <source>
        <dbReference type="EMBL" id="TFK99038.1"/>
    </source>
</evidence>